<protein>
    <recommendedName>
        <fullName evidence="1">DUF3730 domain-containing protein</fullName>
    </recommendedName>
</protein>
<dbReference type="PANTHER" id="PTHR16212:SF4">
    <property type="entry name" value="FOCADHESIN"/>
    <property type="match status" value="1"/>
</dbReference>
<dbReference type="InterPro" id="IPR045163">
    <property type="entry name" value="Focadhesin/RST1"/>
</dbReference>
<keyword evidence="3" id="KW-1185">Reference proteome</keyword>
<organism evidence="2 3">
    <name type="scientific">Tegillarca granosa</name>
    <name type="common">Malaysian cockle</name>
    <name type="synonym">Anadara granosa</name>
    <dbReference type="NCBI Taxonomy" id="220873"/>
    <lineage>
        <taxon>Eukaryota</taxon>
        <taxon>Metazoa</taxon>
        <taxon>Spiralia</taxon>
        <taxon>Lophotrochozoa</taxon>
        <taxon>Mollusca</taxon>
        <taxon>Bivalvia</taxon>
        <taxon>Autobranchia</taxon>
        <taxon>Pteriomorphia</taxon>
        <taxon>Arcoida</taxon>
        <taxon>Arcoidea</taxon>
        <taxon>Arcidae</taxon>
        <taxon>Tegillarca</taxon>
    </lineage>
</organism>
<proteinExistence type="predicted"/>
<dbReference type="PANTHER" id="PTHR16212">
    <property type="entry name" value="FOCADHESIN FAMILY MEMBER"/>
    <property type="match status" value="1"/>
</dbReference>
<accession>A0ABQ9E6B1</accession>
<dbReference type="SUPFAM" id="SSF48371">
    <property type="entry name" value="ARM repeat"/>
    <property type="match status" value="1"/>
</dbReference>
<reference evidence="2 3" key="1">
    <citation type="submission" date="2022-12" db="EMBL/GenBank/DDBJ databases">
        <title>Chromosome-level genome of Tegillarca granosa.</title>
        <authorList>
            <person name="Kim J."/>
        </authorList>
    </citation>
    <scope>NUCLEOTIDE SEQUENCE [LARGE SCALE GENOMIC DNA]</scope>
    <source>
        <strain evidence="2">Teg-2019</strain>
        <tissue evidence="2">Adductor muscle</tissue>
    </source>
</reference>
<feature type="domain" description="DUF3730" evidence="1">
    <location>
        <begin position="424"/>
        <end position="574"/>
    </location>
</feature>
<dbReference type="Proteomes" id="UP001217089">
    <property type="component" value="Unassembled WGS sequence"/>
</dbReference>
<dbReference type="InterPro" id="IPR022542">
    <property type="entry name" value="FOCAD/RST1_DUF3730"/>
</dbReference>
<dbReference type="EMBL" id="JARBDR010000920">
    <property type="protein sequence ID" value="KAJ8299849.1"/>
    <property type="molecule type" value="Genomic_DNA"/>
</dbReference>
<name>A0ABQ9E6B1_TEGGR</name>
<evidence type="ECO:0000313" key="3">
    <source>
        <dbReference type="Proteomes" id="UP001217089"/>
    </source>
</evidence>
<evidence type="ECO:0000259" key="1">
    <source>
        <dbReference type="Pfam" id="PF12530"/>
    </source>
</evidence>
<dbReference type="Pfam" id="PF12530">
    <property type="entry name" value="DUF3730"/>
    <property type="match status" value="1"/>
</dbReference>
<comment type="caution">
    <text evidence="2">The sequence shown here is derived from an EMBL/GenBank/DDBJ whole genome shotgun (WGS) entry which is preliminary data.</text>
</comment>
<gene>
    <name evidence="2" type="ORF">KUTeg_022596</name>
</gene>
<dbReference type="InterPro" id="IPR016024">
    <property type="entry name" value="ARM-type_fold"/>
</dbReference>
<evidence type="ECO:0000313" key="2">
    <source>
        <dbReference type="EMBL" id="KAJ8299849.1"/>
    </source>
</evidence>
<sequence>MVELVCSGLVDFTYILNGLLNIVPSAKNLSGVVNAIGELLVLQFLLLKSKNEKYKCPYSLRSPPHPFITVLTNRPESWQLLQQQINNFCFHGNQSVRQSSLQILGPFIEFSLLEPQQSVQYQPMRFGLQRLLLHVARESEDPEVTRNVIKFLIKVIPLFQIQNSDNLGFTCQFLVEILHLLAPKSDDYESELQFLAEYSLTLSEECVHSNHIDMKSLTDALLNVLKSSPKVLSADRNMVTIANLLLIAPLDDIGSLLQCVKYILKVDNININATVIAMVILPLLQILALPKTTGLGKTLQILQALAAEVMTLVERQITMTLTSEKEKKNNDSIKEFVTCLTASGYTSQTTVRLSQEFTKSPQQTKKWLQNLPSILSNVKHVPSSITNMVAALLVVSRDSDQSNLALQSLVKIATQDVNQAPYFLPLLLYKLGREGDPEQRLMIMKSIPAMARHKVCVAPILKTIQMLGSSPKLKAVSINLLTDLWKLQERCYPQLLKAITENVSMVTKTGGLDEILLAKATAIREVCRSRPEQHGADLLGPLSDILNSAVSESDAPIAALVLEGLYYLCEAEEVTLFN</sequence>